<name>A0A4T0WYR7_9ASCO</name>
<comment type="function">
    <text evidence="1">Involved in the biogenesis of the 60S ribosomal subunit.</text>
</comment>
<evidence type="ECO:0000313" key="8">
    <source>
        <dbReference type="Proteomes" id="UP000307173"/>
    </source>
</evidence>
<evidence type="ECO:0000256" key="2">
    <source>
        <dbReference type="ARBA" id="ARBA00004604"/>
    </source>
</evidence>
<dbReference type="GO" id="GO:0042273">
    <property type="term" value="P:ribosomal large subunit biogenesis"/>
    <property type="evidence" value="ECO:0007669"/>
    <property type="project" value="TreeGrafter"/>
</dbReference>
<evidence type="ECO:0000256" key="6">
    <source>
        <dbReference type="SAM" id="MobiDB-lite"/>
    </source>
</evidence>
<gene>
    <name evidence="7" type="ORF">CANINC_003359</name>
</gene>
<organism evidence="7 8">
    <name type="scientific">Pichia inconspicua</name>
    <dbReference type="NCBI Taxonomy" id="52247"/>
    <lineage>
        <taxon>Eukaryota</taxon>
        <taxon>Fungi</taxon>
        <taxon>Dikarya</taxon>
        <taxon>Ascomycota</taxon>
        <taxon>Saccharomycotina</taxon>
        <taxon>Pichiomycetes</taxon>
        <taxon>Pichiales</taxon>
        <taxon>Pichiaceae</taxon>
        <taxon>Pichia</taxon>
    </lineage>
</organism>
<feature type="region of interest" description="Disordered" evidence="6">
    <location>
        <begin position="138"/>
        <end position="163"/>
    </location>
</feature>
<keyword evidence="8" id="KW-1185">Reference proteome</keyword>
<dbReference type="EMBL" id="SELW01000551">
    <property type="protein sequence ID" value="TID21875.1"/>
    <property type="molecule type" value="Genomic_DNA"/>
</dbReference>
<comment type="similarity">
    <text evidence="3">Belongs to the NOP16 family.</text>
</comment>
<sequence length="254" mass="29572">MVSVRKRKMKRSGVAKVRTSKNKNRGKYNPKSNPVIAKHWDNDLTPAQNYKKLGLTFKLSAQSGGEEKKIKIKQIQHNNMEENLLESDDDENNKNDNNDNFDPYDPANILEGTAKMKRDENGNIIEIIYGTKKINSLENNESDNNNNDNNNNNSNNNTDDDNSKAKQVIAELEELSKLPKKKEIHWLNELDVQRCDKLIARYGDDYEKMKWDKKLNPFQLSPGQLRKLIAKYYEQIELKKLKQYQNDDNIEIDN</sequence>
<evidence type="ECO:0000313" key="7">
    <source>
        <dbReference type="EMBL" id="TID21875.1"/>
    </source>
</evidence>
<feature type="compositionally biased region" description="Low complexity" evidence="6">
    <location>
        <begin position="138"/>
        <end position="157"/>
    </location>
</feature>
<dbReference type="Pfam" id="PF09420">
    <property type="entry name" value="Nop16"/>
    <property type="match status" value="1"/>
</dbReference>
<dbReference type="PANTHER" id="PTHR13243:SF1">
    <property type="entry name" value="NUCLEOLAR PROTEIN 16"/>
    <property type="match status" value="1"/>
</dbReference>
<comment type="subcellular location">
    <subcellularLocation>
        <location evidence="2">Nucleus</location>
        <location evidence="2">Nucleolus</location>
    </subcellularLocation>
</comment>
<evidence type="ECO:0000256" key="3">
    <source>
        <dbReference type="ARBA" id="ARBA00008479"/>
    </source>
</evidence>
<reference evidence="7 8" key="1">
    <citation type="journal article" date="2019" name="Front. Genet.">
        <title>Whole-Genome Sequencing of the Opportunistic Yeast Pathogen Candida inconspicua Uncovers Its Hybrid Origin.</title>
        <authorList>
            <person name="Mixao V."/>
            <person name="Hansen A.P."/>
            <person name="Saus E."/>
            <person name="Boekhout T."/>
            <person name="Lass-Florl C."/>
            <person name="Gabaldon T."/>
        </authorList>
    </citation>
    <scope>NUCLEOTIDE SEQUENCE [LARGE SCALE GENOMIC DNA]</scope>
    <source>
        <strain evidence="7 8">CBS 180</strain>
    </source>
</reference>
<feature type="region of interest" description="Disordered" evidence="6">
    <location>
        <begin position="86"/>
        <end position="107"/>
    </location>
</feature>
<dbReference type="OrthoDB" id="285729at2759"/>
<proteinExistence type="inferred from homology"/>
<dbReference type="STRING" id="52247.A0A4T0WYR7"/>
<keyword evidence="5" id="KW-0539">Nucleus</keyword>
<evidence type="ECO:0000256" key="4">
    <source>
        <dbReference type="ARBA" id="ARBA00015522"/>
    </source>
</evidence>
<dbReference type="Proteomes" id="UP000307173">
    <property type="component" value="Unassembled WGS sequence"/>
</dbReference>
<dbReference type="PANTHER" id="PTHR13243">
    <property type="entry name" value="HSPC111 PROTEIN-RELATED"/>
    <property type="match status" value="1"/>
</dbReference>
<evidence type="ECO:0000256" key="1">
    <source>
        <dbReference type="ARBA" id="ARBA00002889"/>
    </source>
</evidence>
<feature type="region of interest" description="Disordered" evidence="6">
    <location>
        <begin position="1"/>
        <end position="38"/>
    </location>
</feature>
<dbReference type="AlphaFoldDB" id="A0A4T0WYR7"/>
<dbReference type="GO" id="GO:0005730">
    <property type="term" value="C:nucleolus"/>
    <property type="evidence" value="ECO:0007669"/>
    <property type="project" value="UniProtKB-SubCell"/>
</dbReference>
<comment type="caution">
    <text evidence="7">The sequence shown here is derived from an EMBL/GenBank/DDBJ whole genome shotgun (WGS) entry which is preliminary data.</text>
</comment>
<dbReference type="InterPro" id="IPR019002">
    <property type="entry name" value="Ribosome_biogenesis_Nop16"/>
</dbReference>
<evidence type="ECO:0000256" key="5">
    <source>
        <dbReference type="ARBA" id="ARBA00023242"/>
    </source>
</evidence>
<feature type="compositionally biased region" description="Basic residues" evidence="6">
    <location>
        <begin position="1"/>
        <end position="28"/>
    </location>
</feature>
<accession>A0A4T0WYR7</accession>
<protein>
    <recommendedName>
        <fullName evidence="4">Nucleolar protein 16</fullName>
    </recommendedName>
</protein>